<proteinExistence type="predicted"/>
<dbReference type="SUPFAM" id="SSF57845">
    <property type="entry name" value="B-box zinc-binding domain"/>
    <property type="match status" value="1"/>
</dbReference>
<dbReference type="Pfam" id="PF00643">
    <property type="entry name" value="zf-B_box"/>
    <property type="match status" value="1"/>
</dbReference>
<sequence>MKKLTTCPNHQSEEVVYICVDEDQLCCIQCANTTHRHCRQLETIEQCLRDGLVKNNLQRVPTQNLNAARRHNFGYNTEQVHMHRWGEFYRPGVNIDQVRTQYESCECQSCGKKIGL</sequence>
<evidence type="ECO:0000313" key="4">
    <source>
        <dbReference type="Proteomes" id="UP000828390"/>
    </source>
</evidence>
<dbReference type="PROSITE" id="PS50119">
    <property type="entry name" value="ZF_BBOX"/>
    <property type="match status" value="1"/>
</dbReference>
<dbReference type="InterPro" id="IPR000315">
    <property type="entry name" value="Znf_B-box"/>
</dbReference>
<reference evidence="3" key="2">
    <citation type="submission" date="2020-11" db="EMBL/GenBank/DDBJ databases">
        <authorList>
            <person name="McCartney M.A."/>
            <person name="Auch B."/>
            <person name="Kono T."/>
            <person name="Mallez S."/>
            <person name="Becker A."/>
            <person name="Gohl D.M."/>
            <person name="Silverstein K.A.T."/>
            <person name="Koren S."/>
            <person name="Bechman K.B."/>
            <person name="Herman A."/>
            <person name="Abrahante J.E."/>
            <person name="Garbe J."/>
        </authorList>
    </citation>
    <scope>NUCLEOTIDE SEQUENCE</scope>
    <source>
        <strain evidence="3">Duluth1</strain>
        <tissue evidence="3">Whole animal</tissue>
    </source>
</reference>
<evidence type="ECO:0000313" key="3">
    <source>
        <dbReference type="EMBL" id="KAH3897751.1"/>
    </source>
</evidence>
<keyword evidence="4" id="KW-1185">Reference proteome</keyword>
<gene>
    <name evidence="3" type="ORF">DPMN_021946</name>
</gene>
<dbReference type="Proteomes" id="UP000828390">
    <property type="component" value="Unassembled WGS sequence"/>
</dbReference>
<name>A0A9D4SAE7_DREPO</name>
<evidence type="ECO:0000256" key="1">
    <source>
        <dbReference type="PROSITE-ProRule" id="PRU00024"/>
    </source>
</evidence>
<feature type="domain" description="B box-type" evidence="2">
    <location>
        <begin position="2"/>
        <end position="46"/>
    </location>
</feature>
<accession>A0A9D4SAE7</accession>
<keyword evidence="1" id="KW-0862">Zinc</keyword>
<dbReference type="GO" id="GO:0008270">
    <property type="term" value="F:zinc ion binding"/>
    <property type="evidence" value="ECO:0007669"/>
    <property type="project" value="UniProtKB-KW"/>
</dbReference>
<dbReference type="AlphaFoldDB" id="A0A9D4SAE7"/>
<dbReference type="EMBL" id="JAIWYP010000001">
    <property type="protein sequence ID" value="KAH3897751.1"/>
    <property type="molecule type" value="Genomic_DNA"/>
</dbReference>
<evidence type="ECO:0000259" key="2">
    <source>
        <dbReference type="PROSITE" id="PS50119"/>
    </source>
</evidence>
<comment type="caution">
    <text evidence="3">The sequence shown here is derived from an EMBL/GenBank/DDBJ whole genome shotgun (WGS) entry which is preliminary data.</text>
</comment>
<organism evidence="3 4">
    <name type="scientific">Dreissena polymorpha</name>
    <name type="common">Zebra mussel</name>
    <name type="synonym">Mytilus polymorpha</name>
    <dbReference type="NCBI Taxonomy" id="45954"/>
    <lineage>
        <taxon>Eukaryota</taxon>
        <taxon>Metazoa</taxon>
        <taxon>Spiralia</taxon>
        <taxon>Lophotrochozoa</taxon>
        <taxon>Mollusca</taxon>
        <taxon>Bivalvia</taxon>
        <taxon>Autobranchia</taxon>
        <taxon>Heteroconchia</taxon>
        <taxon>Euheterodonta</taxon>
        <taxon>Imparidentia</taxon>
        <taxon>Neoheterodontei</taxon>
        <taxon>Myida</taxon>
        <taxon>Dreissenoidea</taxon>
        <taxon>Dreissenidae</taxon>
        <taxon>Dreissena</taxon>
    </lineage>
</organism>
<keyword evidence="1" id="KW-0863">Zinc-finger</keyword>
<protein>
    <recommendedName>
        <fullName evidence="2">B box-type domain-containing protein</fullName>
    </recommendedName>
</protein>
<reference evidence="3" key="1">
    <citation type="journal article" date="2019" name="bioRxiv">
        <title>The Genome of the Zebra Mussel, Dreissena polymorpha: A Resource for Invasive Species Research.</title>
        <authorList>
            <person name="McCartney M.A."/>
            <person name="Auch B."/>
            <person name="Kono T."/>
            <person name="Mallez S."/>
            <person name="Zhang Y."/>
            <person name="Obille A."/>
            <person name="Becker A."/>
            <person name="Abrahante J.E."/>
            <person name="Garbe J."/>
            <person name="Badalamenti J.P."/>
            <person name="Herman A."/>
            <person name="Mangelson H."/>
            <person name="Liachko I."/>
            <person name="Sullivan S."/>
            <person name="Sone E.D."/>
            <person name="Koren S."/>
            <person name="Silverstein K.A.T."/>
            <person name="Beckman K.B."/>
            <person name="Gohl D.M."/>
        </authorList>
    </citation>
    <scope>NUCLEOTIDE SEQUENCE</scope>
    <source>
        <strain evidence="3">Duluth1</strain>
        <tissue evidence="3">Whole animal</tissue>
    </source>
</reference>
<dbReference type="Gene3D" id="3.30.160.60">
    <property type="entry name" value="Classic Zinc Finger"/>
    <property type="match status" value="1"/>
</dbReference>
<dbReference type="CDD" id="cd19756">
    <property type="entry name" value="Bbox2"/>
    <property type="match status" value="1"/>
</dbReference>
<keyword evidence="1" id="KW-0479">Metal-binding</keyword>